<reference evidence="1 2" key="1">
    <citation type="journal article" date="2016" name="Nat. Commun.">
        <title>Ectomycorrhizal ecology is imprinted in the genome of the dominant symbiotic fungus Cenococcum geophilum.</title>
        <authorList>
            <consortium name="DOE Joint Genome Institute"/>
            <person name="Peter M."/>
            <person name="Kohler A."/>
            <person name="Ohm R.A."/>
            <person name="Kuo A."/>
            <person name="Krutzmann J."/>
            <person name="Morin E."/>
            <person name="Arend M."/>
            <person name="Barry K.W."/>
            <person name="Binder M."/>
            <person name="Choi C."/>
            <person name="Clum A."/>
            <person name="Copeland A."/>
            <person name="Grisel N."/>
            <person name="Haridas S."/>
            <person name="Kipfer T."/>
            <person name="LaButti K."/>
            <person name="Lindquist E."/>
            <person name="Lipzen A."/>
            <person name="Maire R."/>
            <person name="Meier B."/>
            <person name="Mihaltcheva S."/>
            <person name="Molinier V."/>
            <person name="Murat C."/>
            <person name="Poggeler S."/>
            <person name="Quandt C.A."/>
            <person name="Sperisen C."/>
            <person name="Tritt A."/>
            <person name="Tisserant E."/>
            <person name="Crous P.W."/>
            <person name="Henrissat B."/>
            <person name="Nehls U."/>
            <person name="Egli S."/>
            <person name="Spatafora J.W."/>
            <person name="Grigoriev I.V."/>
            <person name="Martin F.M."/>
        </authorList>
    </citation>
    <scope>NUCLEOTIDE SEQUENCE [LARGE SCALE GENOMIC DNA]</scope>
    <source>
        <strain evidence="1 2">CBS 459.81</strain>
    </source>
</reference>
<dbReference type="Proteomes" id="UP000250266">
    <property type="component" value="Unassembled WGS sequence"/>
</dbReference>
<dbReference type="EMBL" id="KV745025">
    <property type="protein sequence ID" value="OCK79062.1"/>
    <property type="molecule type" value="Genomic_DNA"/>
</dbReference>
<dbReference type="AlphaFoldDB" id="A0A8E2E7Z6"/>
<evidence type="ECO:0000313" key="2">
    <source>
        <dbReference type="Proteomes" id="UP000250266"/>
    </source>
</evidence>
<proteinExistence type="predicted"/>
<gene>
    <name evidence="1" type="ORF">K432DRAFT_78623</name>
</gene>
<keyword evidence="2" id="KW-1185">Reference proteome</keyword>
<protein>
    <submittedName>
        <fullName evidence="1">Uncharacterized protein</fullName>
    </submittedName>
</protein>
<accession>A0A8E2E7Z6</accession>
<organism evidence="1 2">
    <name type="scientific">Lepidopterella palustris CBS 459.81</name>
    <dbReference type="NCBI Taxonomy" id="1314670"/>
    <lineage>
        <taxon>Eukaryota</taxon>
        <taxon>Fungi</taxon>
        <taxon>Dikarya</taxon>
        <taxon>Ascomycota</taxon>
        <taxon>Pezizomycotina</taxon>
        <taxon>Dothideomycetes</taxon>
        <taxon>Pleosporomycetidae</taxon>
        <taxon>Mytilinidiales</taxon>
        <taxon>Argynnaceae</taxon>
        <taxon>Lepidopterella</taxon>
    </lineage>
</organism>
<name>A0A8E2E7Z6_9PEZI</name>
<sequence>MPNEPRLESEKPSHVCCEQVVLLDRNIEHQGDVRKVSDYIKEIEMVMESTVPKTAARGAEGGGQVRIEADIGGPDRWDILGRQWLTLAISTPVLEALPLAEILNELGAVRKPDIEPRSRFALIFNIWGFNSELA</sequence>
<evidence type="ECO:0000313" key="1">
    <source>
        <dbReference type="EMBL" id="OCK79062.1"/>
    </source>
</evidence>
<dbReference type="OrthoDB" id="5872154at2759"/>